<dbReference type="SMART" id="SM00320">
    <property type="entry name" value="WD40"/>
    <property type="match status" value="5"/>
</dbReference>
<dbReference type="PROSITE" id="PS50294">
    <property type="entry name" value="WD_REPEATS_REGION"/>
    <property type="match status" value="1"/>
</dbReference>
<dbReference type="Gene3D" id="2.130.10.10">
    <property type="entry name" value="YVTN repeat-like/Quinoprotein amine dehydrogenase"/>
    <property type="match status" value="2"/>
</dbReference>
<evidence type="ECO:0000256" key="1">
    <source>
        <dbReference type="ARBA" id="ARBA00022574"/>
    </source>
</evidence>
<evidence type="ECO:0000256" key="2">
    <source>
        <dbReference type="ARBA" id="ARBA00022737"/>
    </source>
</evidence>
<dbReference type="PANTHER" id="PTHR22889">
    <property type="entry name" value="WD REPEAT-CONTAINING PROTEIN 89"/>
    <property type="match status" value="1"/>
</dbReference>
<dbReference type="InterPro" id="IPR001680">
    <property type="entry name" value="WD40_rpt"/>
</dbReference>
<organism evidence="5 6">
    <name type="scientific">Ananas comosus</name>
    <name type="common">Pineapple</name>
    <name type="synonym">Ananas ananas</name>
    <dbReference type="NCBI Taxonomy" id="4615"/>
    <lineage>
        <taxon>Eukaryota</taxon>
        <taxon>Viridiplantae</taxon>
        <taxon>Streptophyta</taxon>
        <taxon>Embryophyta</taxon>
        <taxon>Tracheophyta</taxon>
        <taxon>Spermatophyta</taxon>
        <taxon>Magnoliopsida</taxon>
        <taxon>Liliopsida</taxon>
        <taxon>Poales</taxon>
        <taxon>Bromeliaceae</taxon>
        <taxon>Bromelioideae</taxon>
        <taxon>Ananas</taxon>
    </lineage>
</organism>
<name>A0A199UWA8_ANACO</name>
<dbReference type="Pfam" id="PF00400">
    <property type="entry name" value="WD40"/>
    <property type="match status" value="1"/>
</dbReference>
<dbReference type="InterPro" id="IPR036322">
    <property type="entry name" value="WD40_repeat_dom_sf"/>
</dbReference>
<protein>
    <submittedName>
        <fullName evidence="5">WD repeat-containing protein</fullName>
    </submittedName>
</protein>
<dbReference type="EMBL" id="LSRQ01004666">
    <property type="protein sequence ID" value="OAY68915.1"/>
    <property type="molecule type" value="Genomic_DNA"/>
</dbReference>
<sequence>MSAADEVSVAAEMADDISAATSVVAEVSAAAEVAAEVSVEAMREENVCLSSRSKYALAPLTPLLLAPRSRPAARDRKPPRSHAPLAIETSNSSEPSPSEPSARPSAIGTLREAERCCSHQKFETLLAPGRAPLAIGAPAAPRAACNLMEEEMEMEVETEARTNTSLSSSSPLKRLGLKNTIHTNFGDDYVFQIASSQEISTLAVSLSSNTIKIYSPATGQYFGECKGHSGTIHEVAFSAPSSAHIFCSCSSDGTIRAWDTRSFKQISMLSAGSPQEIFSFSFGGSSGNLLAAGSNAQVLFWDWRNQKQLACLEESHMEDVTQVRFVPSQQNKLISSSVDGLLCLFETDGEINDDDNLLSVMNEGTSIAKVGFFGSRNQKLWCLTHIETLSIWDWDDASREANFENARSVASDRWNLDQIDYFVDCHYSTTDDRLWVIGGTGSGTLGYFPINPNPVASIGPAEAILEGGHSGVVRSVLPASSTRISSLAQNKGMFGWTGGEDGRLCCWLSDESSEVKRSWVSSTFVMKPHKDRTKNRHHPY</sequence>
<feature type="compositionally biased region" description="Low complexity" evidence="4">
    <location>
        <begin position="90"/>
        <end position="106"/>
    </location>
</feature>
<comment type="caution">
    <text evidence="5">The sequence shown here is derived from an EMBL/GenBank/DDBJ whole genome shotgun (WGS) entry which is preliminary data.</text>
</comment>
<dbReference type="Proteomes" id="UP000092600">
    <property type="component" value="Unassembled WGS sequence"/>
</dbReference>
<evidence type="ECO:0000313" key="5">
    <source>
        <dbReference type="EMBL" id="OAY68915.1"/>
    </source>
</evidence>
<dbReference type="STRING" id="4615.A0A199UWA8"/>
<dbReference type="InterPro" id="IPR039328">
    <property type="entry name" value="WDR89"/>
</dbReference>
<keyword evidence="1 3" id="KW-0853">WD repeat</keyword>
<evidence type="ECO:0000313" key="6">
    <source>
        <dbReference type="Proteomes" id="UP000092600"/>
    </source>
</evidence>
<feature type="region of interest" description="Disordered" evidence="4">
    <location>
        <begin position="68"/>
        <end position="110"/>
    </location>
</feature>
<feature type="repeat" description="WD" evidence="3">
    <location>
        <begin position="225"/>
        <end position="268"/>
    </location>
</feature>
<reference evidence="5 6" key="1">
    <citation type="journal article" date="2016" name="DNA Res.">
        <title>The draft genome of MD-2 pineapple using hybrid error correction of long reads.</title>
        <authorList>
            <person name="Redwan R.M."/>
            <person name="Saidin A."/>
            <person name="Kumar S.V."/>
        </authorList>
    </citation>
    <scope>NUCLEOTIDE SEQUENCE [LARGE SCALE GENOMIC DNA]</scope>
    <source>
        <strain evidence="6">cv. MD2</strain>
        <tissue evidence="5">Leaf</tissue>
    </source>
</reference>
<evidence type="ECO:0000256" key="4">
    <source>
        <dbReference type="SAM" id="MobiDB-lite"/>
    </source>
</evidence>
<evidence type="ECO:0000256" key="3">
    <source>
        <dbReference type="PROSITE-ProRule" id="PRU00221"/>
    </source>
</evidence>
<dbReference type="InterPro" id="IPR015943">
    <property type="entry name" value="WD40/YVTN_repeat-like_dom_sf"/>
</dbReference>
<dbReference type="PANTHER" id="PTHR22889:SF0">
    <property type="entry name" value="WD REPEAT-CONTAINING PROTEIN 89"/>
    <property type="match status" value="1"/>
</dbReference>
<proteinExistence type="predicted"/>
<gene>
    <name evidence="5" type="ORF">ACMD2_12034</name>
</gene>
<dbReference type="AlphaFoldDB" id="A0A199UWA8"/>
<keyword evidence="2" id="KW-0677">Repeat</keyword>
<dbReference type="SUPFAM" id="SSF50978">
    <property type="entry name" value="WD40 repeat-like"/>
    <property type="match status" value="1"/>
</dbReference>
<accession>A0A199UWA8</accession>
<dbReference type="PROSITE" id="PS50082">
    <property type="entry name" value="WD_REPEATS_2"/>
    <property type="match status" value="1"/>
</dbReference>